<protein>
    <submittedName>
        <fullName evidence="1">Uncharacterized protein</fullName>
    </submittedName>
</protein>
<evidence type="ECO:0000313" key="1">
    <source>
        <dbReference type="EnsemblMetazoa" id="AEPI002756-PA"/>
    </source>
</evidence>
<keyword evidence="2" id="KW-1185">Reference proteome</keyword>
<organism evidence="1 2">
    <name type="scientific">Anopheles epiroticus</name>
    <dbReference type="NCBI Taxonomy" id="199890"/>
    <lineage>
        <taxon>Eukaryota</taxon>
        <taxon>Metazoa</taxon>
        <taxon>Ecdysozoa</taxon>
        <taxon>Arthropoda</taxon>
        <taxon>Hexapoda</taxon>
        <taxon>Insecta</taxon>
        <taxon>Pterygota</taxon>
        <taxon>Neoptera</taxon>
        <taxon>Endopterygota</taxon>
        <taxon>Diptera</taxon>
        <taxon>Nematocera</taxon>
        <taxon>Culicoidea</taxon>
        <taxon>Culicidae</taxon>
        <taxon>Anophelinae</taxon>
        <taxon>Anopheles</taxon>
    </lineage>
</organism>
<proteinExistence type="predicted"/>
<name>A0A182P754_9DIPT</name>
<reference evidence="1" key="2">
    <citation type="submission" date="2020-05" db="UniProtKB">
        <authorList>
            <consortium name="EnsemblMetazoa"/>
        </authorList>
    </citation>
    <scope>IDENTIFICATION</scope>
    <source>
        <strain evidence="1">Epiroticus2</strain>
    </source>
</reference>
<dbReference type="AlphaFoldDB" id="A0A182P754"/>
<sequence>MVESVPMYWLHSSPSQISISVSSLYEITRPRSRMFFTPRYTTQRPASTLKQHQLKLILKLRRMSPRIL</sequence>
<accession>A0A182P754</accession>
<reference evidence="2" key="1">
    <citation type="submission" date="2013-03" db="EMBL/GenBank/DDBJ databases">
        <title>The Genome Sequence of Anopheles epiroticus epiroticus2.</title>
        <authorList>
            <consortium name="The Broad Institute Genomics Platform"/>
            <person name="Neafsey D.E."/>
            <person name="Howell P."/>
            <person name="Walker B."/>
            <person name="Young S.K."/>
            <person name="Zeng Q."/>
            <person name="Gargeya S."/>
            <person name="Fitzgerald M."/>
            <person name="Haas B."/>
            <person name="Abouelleil A."/>
            <person name="Allen A.W."/>
            <person name="Alvarado L."/>
            <person name="Arachchi H.M."/>
            <person name="Berlin A.M."/>
            <person name="Chapman S.B."/>
            <person name="Gainer-Dewar J."/>
            <person name="Goldberg J."/>
            <person name="Griggs A."/>
            <person name="Gujja S."/>
            <person name="Hansen M."/>
            <person name="Howarth C."/>
            <person name="Imamovic A."/>
            <person name="Ireland A."/>
            <person name="Larimer J."/>
            <person name="McCowan C."/>
            <person name="Murphy C."/>
            <person name="Pearson M."/>
            <person name="Poon T.W."/>
            <person name="Priest M."/>
            <person name="Roberts A."/>
            <person name="Saif S."/>
            <person name="Shea T."/>
            <person name="Sisk P."/>
            <person name="Sykes S."/>
            <person name="Wortman J."/>
            <person name="Nusbaum C."/>
            <person name="Birren B."/>
        </authorList>
    </citation>
    <scope>NUCLEOTIDE SEQUENCE [LARGE SCALE GENOMIC DNA]</scope>
    <source>
        <strain evidence="2">Epiroticus2</strain>
    </source>
</reference>
<dbReference type="EnsemblMetazoa" id="AEPI002756-RA">
    <property type="protein sequence ID" value="AEPI002756-PA"/>
    <property type="gene ID" value="AEPI002756"/>
</dbReference>
<evidence type="ECO:0000313" key="2">
    <source>
        <dbReference type="Proteomes" id="UP000075885"/>
    </source>
</evidence>
<dbReference type="VEuPathDB" id="VectorBase:AEPI002756"/>
<dbReference type="Proteomes" id="UP000075885">
    <property type="component" value="Unassembled WGS sequence"/>
</dbReference>